<organism evidence="1 2">
    <name type="scientific">Castanea mollissima</name>
    <name type="common">Chinese chestnut</name>
    <dbReference type="NCBI Taxonomy" id="60419"/>
    <lineage>
        <taxon>Eukaryota</taxon>
        <taxon>Viridiplantae</taxon>
        <taxon>Streptophyta</taxon>
        <taxon>Embryophyta</taxon>
        <taxon>Tracheophyta</taxon>
        <taxon>Spermatophyta</taxon>
        <taxon>Magnoliopsida</taxon>
        <taxon>eudicotyledons</taxon>
        <taxon>Gunneridae</taxon>
        <taxon>Pentapetalae</taxon>
        <taxon>rosids</taxon>
        <taxon>fabids</taxon>
        <taxon>Fagales</taxon>
        <taxon>Fagaceae</taxon>
        <taxon>Castanea</taxon>
    </lineage>
</organism>
<comment type="caution">
    <text evidence="1">The sequence shown here is derived from an EMBL/GenBank/DDBJ whole genome shotgun (WGS) entry which is preliminary data.</text>
</comment>
<gene>
    <name evidence="1" type="ORF">CMV_020702</name>
</gene>
<dbReference type="AlphaFoldDB" id="A0A8J4R0D7"/>
<proteinExistence type="predicted"/>
<keyword evidence="2" id="KW-1185">Reference proteome</keyword>
<accession>A0A8J4R0D7</accession>
<feature type="non-terminal residue" evidence="1">
    <location>
        <position position="1"/>
    </location>
</feature>
<reference evidence="1" key="1">
    <citation type="submission" date="2020-03" db="EMBL/GenBank/DDBJ databases">
        <title>Castanea mollissima Vanexum genome sequencing.</title>
        <authorList>
            <person name="Staton M."/>
        </authorList>
    </citation>
    <scope>NUCLEOTIDE SEQUENCE</scope>
    <source>
        <tissue evidence="1">Leaf</tissue>
    </source>
</reference>
<dbReference type="Proteomes" id="UP000737018">
    <property type="component" value="Unassembled WGS sequence"/>
</dbReference>
<dbReference type="EMBL" id="JRKL02003902">
    <property type="protein sequence ID" value="KAF3953881.1"/>
    <property type="molecule type" value="Genomic_DNA"/>
</dbReference>
<evidence type="ECO:0000313" key="2">
    <source>
        <dbReference type="Proteomes" id="UP000737018"/>
    </source>
</evidence>
<name>A0A8J4R0D7_9ROSI</name>
<evidence type="ECO:0000313" key="1">
    <source>
        <dbReference type="EMBL" id="KAF3953881.1"/>
    </source>
</evidence>
<protein>
    <submittedName>
        <fullName evidence="1">Uncharacterized protein</fullName>
    </submittedName>
</protein>
<sequence>FLFSFYPLIVQSWRARDSSSFWSSFALHLSWTCFVVISCVHEKDLESIVECSSNKWVKGTYVFRKVPAIYSEFQLNCSGGVSIITLFYSCPHFPASFKSQNCHVGLSTGEIVGRRSSIKFSPS</sequence>